<dbReference type="SMART" id="SM00912">
    <property type="entry name" value="Haemagg_act"/>
    <property type="match status" value="1"/>
</dbReference>
<gene>
    <name evidence="3" type="ORF">IQ229_09815</name>
</gene>
<dbReference type="InterPro" id="IPR012334">
    <property type="entry name" value="Pectin_lyas_fold"/>
</dbReference>
<sequence length="1334" mass="135684">MSFKAMRLDWLQGLGIAIGSGFIALYANISVAQITPDGTLPNNSNVTLENNTFKITGGSQARGNLFHSFKDFSIPTGSEAFFNNPANIQNIISRVTGNSISNIEGLIRANGTANLFLINPNGIIFGENARLNIGGSFFATSANSMKFADGFEFSAKNPQSTPLLTINVPIGLQFGSNAGNVSVERSNLQVNPAKSLILVGGNVSMDRGKLVASSGSVELGGVAGESTVGLFSNGDFLGLNFPQGVPQADVSLTNQAEVNVLASSGGSIVVNAANLNISEGSQLITGISGVGSSTTQAGDIKINATGIVAIADSSNISNQVLENAVGNSGNININADSLSLSNNSFLAASTKGEGNAGNVTINTNSLSVFEGSFLAASANGQNGDAGNITINARDTASFENGAKIYTDVNQLFGDTRQVQGDGGDIKITSGSLSLTNGAQLDASTKNEGNAGNITIDTGLLSVAKESFLDARANGQNGDAGNININARDRVLFDLGGQAYTNVTTRGKGGDISIRTGLLTVTNASKLNASTSGVGDAGNITFSTGSFSVTNDSQVTASTSGVGNAGNITINTNSLFATNESFLAASANGRGNAGNITINARDRISFDYGAKVYTDVNQLPFGDTTEAEGDGGNIKITSESLSLTNGAQLISNTQGEGNAGSIIIDTGALSVTNESFLAASANGEHGDAGDITINADDRVLFDQGSAFSNVGICSLIAVGCTLSNNTIKGNGGNIRINAPSLQLINGSFLATGVGDDNNLEKKVEGNAGKILIHLRDGLSLDQSFITTTLFANGKGEAGDIDIQAGFVSSYQSLISASTQGQGNAGGISVQTMGAISLADSDISTAVQKGATGDAQGINITAQSLLLTDGAQLNTVTSGEGKAGNILIDTTDKVSVSGTNTTVAPTDLFQNNIPPRYNSPPQFVDAVSSGIFTSTNSSGVGGNITVNTNIFSISKGAVVDARTTANGTGGAININTNTIDAISGGQLTAIASGNGGAGSITLNATDSATITDSDPTYLARLAQFGPDNLDIYGKPKVGNQGAASGLTVSSVGSGSAGDLTVQADSIHLNNGAKISADTTGGGGDIFLNSPVLLLRRGSSITTNASGYDITGGNITIDAKNGFIVAVPNENSDIRADSAYFRGGNVTIKNIAGIFGIQSRKEPSPNTSDITAKGATPDLSGNVQINTPDVDPSNGLVELPINLVDASREISNACKPGTRQFQHTFVATGRGGLPMSPTEPLQDSSTVSAWVKLRPKSKNLANTTTQAQLTAVSTTPIAATTTIVEASGWVIDRNGNIKLVAQVPQLNHHSPWQTPASCPVSQGGVKYGKISAAKASN</sequence>
<dbReference type="EMBL" id="JADEXF010000257">
    <property type="protein sequence ID" value="MBE9105225.1"/>
    <property type="molecule type" value="Genomic_DNA"/>
</dbReference>
<dbReference type="Gene3D" id="2.160.20.10">
    <property type="entry name" value="Single-stranded right-handed beta-helix, Pectin lyase-like"/>
    <property type="match status" value="4"/>
</dbReference>
<dbReference type="RefSeq" id="WP_194043254.1">
    <property type="nucleotide sequence ID" value="NZ_JADEXF010000257.1"/>
</dbReference>
<dbReference type="InterPro" id="IPR008638">
    <property type="entry name" value="FhaB/CdiA-like_TPS"/>
</dbReference>
<feature type="region of interest" description="Disordered" evidence="1">
    <location>
        <begin position="1156"/>
        <end position="1176"/>
    </location>
</feature>
<dbReference type="SUPFAM" id="SSF51126">
    <property type="entry name" value="Pectin lyase-like"/>
    <property type="match status" value="6"/>
</dbReference>
<dbReference type="Pfam" id="PF05860">
    <property type="entry name" value="TPS"/>
    <property type="match status" value="1"/>
</dbReference>
<organism evidence="3 4">
    <name type="scientific">Nostoc cf. edaphicum LEGE 07299</name>
    <dbReference type="NCBI Taxonomy" id="2777974"/>
    <lineage>
        <taxon>Bacteria</taxon>
        <taxon>Bacillati</taxon>
        <taxon>Cyanobacteriota</taxon>
        <taxon>Cyanophyceae</taxon>
        <taxon>Nostocales</taxon>
        <taxon>Nostocaceae</taxon>
        <taxon>Nostoc</taxon>
    </lineage>
</organism>
<reference evidence="3 4" key="1">
    <citation type="submission" date="2020-10" db="EMBL/GenBank/DDBJ databases">
        <authorList>
            <person name="Castelo-Branco R."/>
            <person name="Eusebio N."/>
            <person name="Adriana R."/>
            <person name="Vieira A."/>
            <person name="Brugerolle De Fraissinette N."/>
            <person name="Rezende De Castro R."/>
            <person name="Schneider M.P."/>
            <person name="Vasconcelos V."/>
            <person name="Leao P.N."/>
        </authorList>
    </citation>
    <scope>NUCLEOTIDE SEQUENCE [LARGE SCALE GENOMIC DNA]</scope>
    <source>
        <strain evidence="3 4">LEGE 07299</strain>
    </source>
</reference>
<evidence type="ECO:0000259" key="2">
    <source>
        <dbReference type="SMART" id="SM00912"/>
    </source>
</evidence>
<dbReference type="InterPro" id="IPR011050">
    <property type="entry name" value="Pectin_lyase_fold/virulence"/>
</dbReference>
<protein>
    <submittedName>
        <fullName evidence="3">Filamentous hemagglutinin N-terminal domain-containing protein</fullName>
    </submittedName>
</protein>
<evidence type="ECO:0000313" key="3">
    <source>
        <dbReference type="EMBL" id="MBE9105225.1"/>
    </source>
</evidence>
<dbReference type="Proteomes" id="UP000647836">
    <property type="component" value="Unassembled WGS sequence"/>
</dbReference>
<evidence type="ECO:0000256" key="1">
    <source>
        <dbReference type="SAM" id="MobiDB-lite"/>
    </source>
</evidence>
<feature type="domain" description="Filamentous haemagglutinin FhaB/tRNA nuclease CdiA-like TPS" evidence="2">
    <location>
        <begin position="37"/>
        <end position="148"/>
    </location>
</feature>
<proteinExistence type="predicted"/>
<comment type="caution">
    <text evidence="3">The sequence shown here is derived from an EMBL/GenBank/DDBJ whole genome shotgun (WGS) entry which is preliminary data.</text>
</comment>
<dbReference type="NCBIfam" id="TIGR01901">
    <property type="entry name" value="adhes_NPXG"/>
    <property type="match status" value="1"/>
</dbReference>
<accession>A0ABR9U039</accession>
<keyword evidence="4" id="KW-1185">Reference proteome</keyword>
<name>A0ABR9U039_9NOSO</name>
<evidence type="ECO:0000313" key="4">
    <source>
        <dbReference type="Proteomes" id="UP000647836"/>
    </source>
</evidence>